<dbReference type="InterPro" id="IPR003385">
    <property type="entry name" value="Glyco_hydro_77"/>
</dbReference>
<dbReference type="RefSeq" id="WP_062192608.1">
    <property type="nucleotide sequence ID" value="NZ_DF967965.1"/>
</dbReference>
<dbReference type="NCBIfam" id="TIGR00217">
    <property type="entry name" value="malQ"/>
    <property type="match status" value="1"/>
</dbReference>
<dbReference type="Pfam" id="PF02446">
    <property type="entry name" value="Glyco_hydro_77"/>
    <property type="match status" value="1"/>
</dbReference>
<dbReference type="InterPro" id="IPR017853">
    <property type="entry name" value="GH"/>
</dbReference>
<evidence type="ECO:0000313" key="11">
    <source>
        <dbReference type="EMBL" id="HCE18135.1"/>
    </source>
</evidence>
<comment type="caution">
    <text evidence="11">The sequence shown here is derived from an EMBL/GenBank/DDBJ whole genome shotgun (WGS) entry which is preliminary data.</text>
</comment>
<dbReference type="NCBIfam" id="NF011079">
    <property type="entry name" value="PRK14508.1-2"/>
    <property type="match status" value="1"/>
</dbReference>
<comment type="catalytic activity">
    <reaction evidence="1 10">
        <text>Transfers a segment of a (1-&gt;4)-alpha-D-glucan to a new position in an acceptor, which may be glucose or a (1-&gt;4)-alpha-D-glucan.</text>
        <dbReference type="EC" id="2.4.1.25"/>
    </reaction>
</comment>
<name>A0A3D1JIT6_9CHLR</name>
<sequence>MNFARSAGILLHPTSLPGPDGIGDLGPEAYRWVNFLAESGCSLWQILPLGPTGYGDSPYQCFSAFAGNPYLISPALLLEDGLLTAADLEDRPTFPADRVDYGPVIQWKLTLLDRAYRRFKRSSSSRRREAFEQFQSENATWLPDFATFMAIKESQGGVSWENWPRPLRRREPGALQTFAAEFADTIQNHIFRQFLFFRQWQALRQYAHSRGIQIIGDVPIFVAYDSADAWSHPELFYLDDESRPTVVAGVPPDYFSETGQLWGNPLYRWDDHQQSGFAWWIERIRATLRTVDIIRLDHFRGFAAYWEVPYGHPTAEHGKWSPGPGAAFFEALRNALGNLPIIAEDLGEITPDVIALRDQFDLPGMKILQFAFAADPDDLFLPHNYVRNCVAYTGTHDNDTSLGWYLSAPEKERDLARRYLARSGEDISWDLIRAVWSSVAVFALAPLQDFLKLGSEARMNYPGRAGGNWAWRFEAHALDDALKARIKETNFLYGRLPESMKPPKIVKKWT</sequence>
<dbReference type="EMBL" id="DPBP01000037">
    <property type="protein sequence ID" value="HCE18135.1"/>
    <property type="molecule type" value="Genomic_DNA"/>
</dbReference>
<gene>
    <name evidence="11" type="primary">malQ</name>
    <name evidence="11" type="ORF">DEQ80_09780</name>
</gene>
<dbReference type="OrthoDB" id="9811841at2"/>
<organism evidence="11 12">
    <name type="scientific">Anaerolinea thermolimosa</name>
    <dbReference type="NCBI Taxonomy" id="229919"/>
    <lineage>
        <taxon>Bacteria</taxon>
        <taxon>Bacillati</taxon>
        <taxon>Chloroflexota</taxon>
        <taxon>Anaerolineae</taxon>
        <taxon>Anaerolineales</taxon>
        <taxon>Anaerolineaceae</taxon>
        <taxon>Anaerolinea</taxon>
    </lineage>
</organism>
<evidence type="ECO:0000256" key="3">
    <source>
        <dbReference type="ARBA" id="ARBA00012560"/>
    </source>
</evidence>
<evidence type="ECO:0000256" key="8">
    <source>
        <dbReference type="ARBA" id="ARBA00031423"/>
    </source>
</evidence>
<dbReference type="GO" id="GO:0004134">
    <property type="term" value="F:4-alpha-glucanotransferase activity"/>
    <property type="evidence" value="ECO:0007669"/>
    <property type="project" value="UniProtKB-EC"/>
</dbReference>
<evidence type="ECO:0000256" key="2">
    <source>
        <dbReference type="ARBA" id="ARBA00005684"/>
    </source>
</evidence>
<reference evidence="11 12" key="1">
    <citation type="journal article" date="2018" name="Nat. Biotechnol.">
        <title>A standardized bacterial taxonomy based on genome phylogeny substantially revises the tree of life.</title>
        <authorList>
            <person name="Parks D.H."/>
            <person name="Chuvochina M."/>
            <person name="Waite D.W."/>
            <person name="Rinke C."/>
            <person name="Skarshewski A."/>
            <person name="Chaumeil P.A."/>
            <person name="Hugenholtz P."/>
        </authorList>
    </citation>
    <scope>NUCLEOTIDE SEQUENCE [LARGE SCALE GENOMIC DNA]</scope>
    <source>
        <strain evidence="11">UBA8781</strain>
    </source>
</reference>
<evidence type="ECO:0000256" key="7">
    <source>
        <dbReference type="ARBA" id="ARBA00023277"/>
    </source>
</evidence>
<evidence type="ECO:0000313" key="12">
    <source>
        <dbReference type="Proteomes" id="UP000264141"/>
    </source>
</evidence>
<evidence type="ECO:0000256" key="9">
    <source>
        <dbReference type="ARBA" id="ARBA00031501"/>
    </source>
</evidence>
<evidence type="ECO:0000256" key="10">
    <source>
        <dbReference type="RuleBase" id="RU361207"/>
    </source>
</evidence>
<evidence type="ECO:0000256" key="1">
    <source>
        <dbReference type="ARBA" id="ARBA00000439"/>
    </source>
</evidence>
<evidence type="ECO:0000256" key="4">
    <source>
        <dbReference type="ARBA" id="ARBA00020295"/>
    </source>
</evidence>
<dbReference type="SUPFAM" id="SSF51445">
    <property type="entry name" value="(Trans)glycosidases"/>
    <property type="match status" value="1"/>
</dbReference>
<dbReference type="Proteomes" id="UP000264141">
    <property type="component" value="Unassembled WGS sequence"/>
</dbReference>
<keyword evidence="6 10" id="KW-0808">Transferase</keyword>
<dbReference type="Gene3D" id="3.20.20.80">
    <property type="entry name" value="Glycosidases"/>
    <property type="match status" value="1"/>
</dbReference>
<dbReference type="NCBIfam" id="NF011080">
    <property type="entry name" value="PRK14508.1-3"/>
    <property type="match status" value="1"/>
</dbReference>
<protein>
    <recommendedName>
        <fullName evidence="4 10">4-alpha-glucanotransferase</fullName>
        <ecNumber evidence="3 10">2.4.1.25</ecNumber>
    </recommendedName>
    <alternativeName>
        <fullName evidence="8 10">Amylomaltase</fullName>
    </alternativeName>
    <alternativeName>
        <fullName evidence="9 10">Disproportionating enzyme</fullName>
    </alternativeName>
</protein>
<dbReference type="EC" id="2.4.1.25" evidence="3 10"/>
<accession>A0A3D1JIT6</accession>
<dbReference type="STRING" id="229919.GCA_001050195_01850"/>
<comment type="similarity">
    <text evidence="2 10">Belongs to the disproportionating enzyme family.</text>
</comment>
<evidence type="ECO:0000256" key="6">
    <source>
        <dbReference type="ARBA" id="ARBA00022679"/>
    </source>
</evidence>
<keyword evidence="5 10" id="KW-0328">Glycosyltransferase</keyword>
<dbReference type="PANTHER" id="PTHR32438">
    <property type="entry name" value="4-ALPHA-GLUCANOTRANSFERASE DPE1, CHLOROPLASTIC/AMYLOPLASTIC"/>
    <property type="match status" value="1"/>
</dbReference>
<dbReference type="GO" id="GO:0005975">
    <property type="term" value="P:carbohydrate metabolic process"/>
    <property type="evidence" value="ECO:0007669"/>
    <property type="project" value="InterPro"/>
</dbReference>
<proteinExistence type="inferred from homology"/>
<dbReference type="PANTHER" id="PTHR32438:SF5">
    <property type="entry name" value="4-ALPHA-GLUCANOTRANSFERASE DPE1, CHLOROPLASTIC_AMYLOPLASTIC"/>
    <property type="match status" value="1"/>
</dbReference>
<keyword evidence="7 10" id="KW-0119">Carbohydrate metabolism</keyword>
<evidence type="ECO:0000256" key="5">
    <source>
        <dbReference type="ARBA" id="ARBA00022676"/>
    </source>
</evidence>
<dbReference type="AlphaFoldDB" id="A0A3D1JIT6"/>